<keyword evidence="3" id="KW-0159">Chromosome partition</keyword>
<keyword evidence="4" id="KW-0131">Cell cycle</keyword>
<evidence type="ECO:0000256" key="3">
    <source>
        <dbReference type="ARBA" id="ARBA00022829"/>
    </source>
</evidence>
<dbReference type="InterPro" id="IPR036390">
    <property type="entry name" value="WH_DNA-bd_sf"/>
</dbReference>
<dbReference type="GO" id="GO:0051301">
    <property type="term" value="P:cell division"/>
    <property type="evidence" value="ECO:0007669"/>
    <property type="project" value="UniProtKB-KW"/>
</dbReference>
<protein>
    <recommendedName>
        <fullName evidence="7">Segregation and condensation protein B</fullName>
    </recommendedName>
</protein>
<dbReference type="Pfam" id="PF04079">
    <property type="entry name" value="SMC_ScpB"/>
    <property type="match status" value="1"/>
</dbReference>
<dbReference type="GO" id="GO:0051304">
    <property type="term" value="P:chromosome separation"/>
    <property type="evidence" value="ECO:0007669"/>
    <property type="project" value="InterPro"/>
</dbReference>
<proteinExistence type="predicted"/>
<keyword evidence="2" id="KW-0132">Cell division</keyword>
<accession>A0A381S424</accession>
<dbReference type="InterPro" id="IPR036388">
    <property type="entry name" value="WH-like_DNA-bd_sf"/>
</dbReference>
<evidence type="ECO:0000256" key="2">
    <source>
        <dbReference type="ARBA" id="ARBA00022618"/>
    </source>
</evidence>
<dbReference type="SUPFAM" id="SSF46785">
    <property type="entry name" value="Winged helix' DNA-binding domain"/>
    <property type="match status" value="2"/>
</dbReference>
<dbReference type="Gene3D" id="1.10.10.10">
    <property type="entry name" value="Winged helix-like DNA-binding domain superfamily/Winged helix DNA-binding domain"/>
    <property type="match status" value="2"/>
</dbReference>
<gene>
    <name evidence="6" type="ORF">METZ01_LOCUS51043</name>
</gene>
<dbReference type="NCBIfam" id="TIGR00281">
    <property type="entry name" value="SMC-Scp complex subunit ScpB"/>
    <property type="match status" value="1"/>
</dbReference>
<name>A0A381S424_9ZZZZ</name>
<keyword evidence="1" id="KW-0963">Cytoplasm</keyword>
<evidence type="ECO:0008006" key="7">
    <source>
        <dbReference type="Google" id="ProtNLM"/>
    </source>
</evidence>
<dbReference type="InterPro" id="IPR005234">
    <property type="entry name" value="ScpB_csome_segregation"/>
</dbReference>
<sequence>MHLQQLFPQAKKPSREEILAAIAVLLDEYEGRGVELIQAGGGYRFQTRPVYADWLRRLRELRPPRYSRALLETLAIIAYRQPVTRGDIEEIRGVTVTTEIMRALLDREWVRQTGVRAVPGHPALYSTTPKFLAYFGLKSLDELPELEDPRRIADIVQDLNIDLDWEEDERREEAANDQAASTPPLDTGESPIDIEDSADREPLQTPHTDVEVAALPLPDVQTAEDDMPKVAAPTGE</sequence>
<evidence type="ECO:0000256" key="4">
    <source>
        <dbReference type="ARBA" id="ARBA00023306"/>
    </source>
</evidence>
<dbReference type="AlphaFoldDB" id="A0A381S424"/>
<dbReference type="PANTHER" id="PTHR34298">
    <property type="entry name" value="SEGREGATION AND CONDENSATION PROTEIN B"/>
    <property type="match status" value="1"/>
</dbReference>
<dbReference type="PANTHER" id="PTHR34298:SF2">
    <property type="entry name" value="SEGREGATION AND CONDENSATION PROTEIN B"/>
    <property type="match status" value="1"/>
</dbReference>
<feature type="region of interest" description="Disordered" evidence="5">
    <location>
        <begin position="168"/>
        <end position="236"/>
    </location>
</feature>
<evidence type="ECO:0000256" key="1">
    <source>
        <dbReference type="ARBA" id="ARBA00022490"/>
    </source>
</evidence>
<evidence type="ECO:0000313" key="6">
    <source>
        <dbReference type="EMBL" id="SUZ98189.1"/>
    </source>
</evidence>
<reference evidence="6" key="1">
    <citation type="submission" date="2018-05" db="EMBL/GenBank/DDBJ databases">
        <authorList>
            <person name="Lanie J.A."/>
            <person name="Ng W.-L."/>
            <person name="Kazmierczak K.M."/>
            <person name="Andrzejewski T.M."/>
            <person name="Davidsen T.M."/>
            <person name="Wayne K.J."/>
            <person name="Tettelin H."/>
            <person name="Glass J.I."/>
            <person name="Rusch D."/>
            <person name="Podicherti R."/>
            <person name="Tsui H.-C.T."/>
            <person name="Winkler M.E."/>
        </authorList>
    </citation>
    <scope>NUCLEOTIDE SEQUENCE</scope>
</reference>
<organism evidence="6">
    <name type="scientific">marine metagenome</name>
    <dbReference type="NCBI Taxonomy" id="408172"/>
    <lineage>
        <taxon>unclassified sequences</taxon>
        <taxon>metagenomes</taxon>
        <taxon>ecological metagenomes</taxon>
    </lineage>
</organism>
<evidence type="ECO:0000256" key="5">
    <source>
        <dbReference type="SAM" id="MobiDB-lite"/>
    </source>
</evidence>
<dbReference type="EMBL" id="UINC01002581">
    <property type="protein sequence ID" value="SUZ98189.1"/>
    <property type="molecule type" value="Genomic_DNA"/>
</dbReference>